<keyword evidence="3" id="KW-1185">Reference proteome</keyword>
<dbReference type="InterPro" id="IPR002372">
    <property type="entry name" value="PQQ_rpt_dom"/>
</dbReference>
<evidence type="ECO:0000259" key="1">
    <source>
        <dbReference type="Pfam" id="PF13360"/>
    </source>
</evidence>
<dbReference type="EMBL" id="CP007141">
    <property type="protein sequence ID" value="AJC74683.1"/>
    <property type="molecule type" value="Genomic_DNA"/>
</dbReference>
<dbReference type="RefSeq" id="WP_031505277.1">
    <property type="nucleotide sequence ID" value="NC_022795.1"/>
</dbReference>
<proteinExistence type="predicted"/>
<sequence>MKHVLIVLLFFSQMVLPASLFVVKEGTIELYDVSVPLIPVKSGSIDVSNAVKILSSDSLVYVLGTMRIEAFDLNLRPVSKIELNRRIIDAVLLEDLYVVHDYSISVFDRNLNLKASYTLNERLDRISAYSNLLIALSGGRIIAFDRNLKRFWEISAPSSIISAQVVGSYLMFSTNKEFYIMNISQGIPVLESKHKFALNFQQILSVRNNLVALLDDKSILMLSRADLSVIDRLNISAVSITSYKDYLYVVTDKGTIVVASVLPSSIKLFQTIATNVKWAGMSETGLLKTTTVAEVQTTTETTSYQEKHEEEKLLSFLGDVKLPQKVSTTLAIGRELYLSTLDGNLLRVDPNSLKVYPTKVAFILTADPVVMDDGSIVLGSWDKNICVVTDRIAKMGTDSSISLAVAKTPYGFVAVDDDGTLYIFDSRRSGDPIKVRLTGWFVCPPAVHEDYGIFVLDWLGILHLVDFSGKGIWSSITESTKSAEIVVTSELIFVVTQRSVWCLQIKDGKTRWTEHFENAELLQAVSDGETLYLCDAVGNVYALDFSGRTIWMRENLSARTILSTQTGLIAAGEKLYLLSSKDGSILLEESLPVSTTGKMKLSDSGLLTLMAEDRILLYKLKSSPTAGWPMYLRDAMNSSLFRK</sequence>
<dbReference type="InterPro" id="IPR015943">
    <property type="entry name" value="WD40/YVTN_repeat-like_dom_sf"/>
</dbReference>
<name>A0A0X1KTX5_9THEM</name>
<organism evidence="2 3">
    <name type="scientific">Pseudothermotoga hypogea DSM 11164 = NBRC 106472</name>
    <dbReference type="NCBI Taxonomy" id="1123384"/>
    <lineage>
        <taxon>Bacteria</taxon>
        <taxon>Thermotogati</taxon>
        <taxon>Thermotogota</taxon>
        <taxon>Thermotogae</taxon>
        <taxon>Thermotogales</taxon>
        <taxon>Thermotogaceae</taxon>
        <taxon>Pseudothermotoga</taxon>
    </lineage>
</organism>
<dbReference type="STRING" id="1123384.AJ81_03720"/>
<protein>
    <recommendedName>
        <fullName evidence="1">Pyrrolo-quinoline quinone repeat domain-containing protein</fullName>
    </recommendedName>
</protein>
<gene>
    <name evidence="2" type="ORF">AJ81_03720</name>
</gene>
<feature type="domain" description="Pyrrolo-quinoline quinone repeat" evidence="1">
    <location>
        <begin position="463"/>
        <end position="599"/>
    </location>
</feature>
<dbReference type="OrthoDB" id="43294at2"/>
<evidence type="ECO:0000313" key="3">
    <source>
        <dbReference type="Proteomes" id="UP000077469"/>
    </source>
</evidence>
<dbReference type="PaxDb" id="1123384-AJ81_03720"/>
<accession>A0A0X1KTX5</accession>
<dbReference type="InterPro" id="IPR011047">
    <property type="entry name" value="Quinoprotein_ADH-like_sf"/>
</dbReference>
<dbReference type="SUPFAM" id="SSF50998">
    <property type="entry name" value="Quinoprotein alcohol dehydrogenase-like"/>
    <property type="match status" value="1"/>
</dbReference>
<reference evidence="2 3" key="1">
    <citation type="submission" date="2014-01" db="EMBL/GenBank/DDBJ databases">
        <title>Genome sequencing of Thermotog hypogea.</title>
        <authorList>
            <person name="Zhang X."/>
            <person name="Alvare G."/>
            <person name="Fristensky B."/>
            <person name="Chen L."/>
            <person name="Suen T."/>
            <person name="Chen Q."/>
            <person name="Ma K."/>
        </authorList>
    </citation>
    <scope>NUCLEOTIDE SEQUENCE [LARGE SCALE GENOMIC DNA]</scope>
    <source>
        <strain evidence="2 3">DSM 11164</strain>
    </source>
</reference>
<dbReference type="SUPFAM" id="SSF50978">
    <property type="entry name" value="WD40 repeat-like"/>
    <property type="match status" value="1"/>
</dbReference>
<dbReference type="AlphaFoldDB" id="A0A0X1KTX5"/>
<dbReference type="PATRIC" id="fig|1123384.7.peg.726"/>
<dbReference type="Proteomes" id="UP000077469">
    <property type="component" value="Chromosome"/>
</dbReference>
<dbReference type="Pfam" id="PF13360">
    <property type="entry name" value="PQQ_2"/>
    <property type="match status" value="1"/>
</dbReference>
<dbReference type="InterPro" id="IPR036322">
    <property type="entry name" value="WD40_repeat_dom_sf"/>
</dbReference>
<dbReference type="Gene3D" id="2.130.10.10">
    <property type="entry name" value="YVTN repeat-like/Quinoprotein amine dehydrogenase"/>
    <property type="match status" value="2"/>
</dbReference>
<dbReference type="PANTHER" id="PTHR34512">
    <property type="entry name" value="CELL SURFACE PROTEIN"/>
    <property type="match status" value="1"/>
</dbReference>
<dbReference type="PANTHER" id="PTHR34512:SF30">
    <property type="entry name" value="OUTER MEMBRANE PROTEIN ASSEMBLY FACTOR BAMB"/>
    <property type="match status" value="1"/>
</dbReference>
<evidence type="ECO:0000313" key="2">
    <source>
        <dbReference type="EMBL" id="AJC74683.1"/>
    </source>
</evidence>
<dbReference type="KEGG" id="phy:AJ81_03720"/>